<dbReference type="GO" id="GO:0031012">
    <property type="term" value="C:extracellular matrix"/>
    <property type="evidence" value="ECO:0007669"/>
    <property type="project" value="InterPro"/>
</dbReference>
<dbReference type="SUPFAM" id="SSF55486">
    <property type="entry name" value="Metalloproteases ('zincins'), catalytic domain"/>
    <property type="match status" value="1"/>
</dbReference>
<dbReference type="EMBL" id="MU864990">
    <property type="protein sequence ID" value="KAK4461485.1"/>
    <property type="molecule type" value="Genomic_DNA"/>
</dbReference>
<keyword evidence="3" id="KW-0378">Hydrolase</keyword>
<evidence type="ECO:0000313" key="6">
    <source>
        <dbReference type="EMBL" id="KAK4461485.1"/>
    </source>
</evidence>
<sequence>MTICKFQHDAVEPVEQPPSHNPLRDEIADDGLYIARQNNLWDEPHPADKPQVLYCKFVNDHPDASYDARIKALVEKWAKEWEQYAFIQFVFVGKAEAAHIRIEFARPANDGEAWSNFGSDSVDASSQSEKHKMMLSLDPSMHFGDFSPDPTEMPEDVSDDQIPLGIDCARTTVLHEFGHALGLRHEHASPKASFVLSARKRRDSQYEKVTGSPGDKINVSDFDVWSIMRYPLEEQDVDWNKSRGTMNDDEFAKFKRDLQTRPLRLSDGDKVWAMAAYPGRIHPELEAAKARWVGTIEG</sequence>
<dbReference type="GO" id="GO:0008270">
    <property type="term" value="F:zinc ion binding"/>
    <property type="evidence" value="ECO:0007669"/>
    <property type="project" value="InterPro"/>
</dbReference>
<keyword evidence="1" id="KW-0645">Protease</keyword>
<dbReference type="GO" id="GO:0006508">
    <property type="term" value="P:proteolysis"/>
    <property type="evidence" value="ECO:0007669"/>
    <property type="project" value="UniProtKB-KW"/>
</dbReference>
<evidence type="ECO:0000259" key="5">
    <source>
        <dbReference type="Pfam" id="PF00413"/>
    </source>
</evidence>
<evidence type="ECO:0000256" key="2">
    <source>
        <dbReference type="ARBA" id="ARBA00022723"/>
    </source>
</evidence>
<dbReference type="GO" id="GO:0004222">
    <property type="term" value="F:metalloendopeptidase activity"/>
    <property type="evidence" value="ECO:0007669"/>
    <property type="project" value="InterPro"/>
</dbReference>
<gene>
    <name evidence="6" type="ORF">QBC42DRAFT_329848</name>
</gene>
<protein>
    <recommendedName>
        <fullName evidence="5">Peptidase M10 metallopeptidase domain-containing protein</fullName>
    </recommendedName>
</protein>
<evidence type="ECO:0000256" key="4">
    <source>
        <dbReference type="ARBA" id="ARBA00022833"/>
    </source>
</evidence>
<accession>A0AAV9HL51</accession>
<evidence type="ECO:0000256" key="3">
    <source>
        <dbReference type="ARBA" id="ARBA00022801"/>
    </source>
</evidence>
<reference evidence="6" key="1">
    <citation type="journal article" date="2023" name="Mol. Phylogenet. Evol.">
        <title>Genome-scale phylogeny and comparative genomics of the fungal order Sordariales.</title>
        <authorList>
            <person name="Hensen N."/>
            <person name="Bonometti L."/>
            <person name="Westerberg I."/>
            <person name="Brannstrom I.O."/>
            <person name="Guillou S."/>
            <person name="Cros-Aarteil S."/>
            <person name="Calhoun S."/>
            <person name="Haridas S."/>
            <person name="Kuo A."/>
            <person name="Mondo S."/>
            <person name="Pangilinan J."/>
            <person name="Riley R."/>
            <person name="LaButti K."/>
            <person name="Andreopoulos B."/>
            <person name="Lipzen A."/>
            <person name="Chen C."/>
            <person name="Yan M."/>
            <person name="Daum C."/>
            <person name="Ng V."/>
            <person name="Clum A."/>
            <person name="Steindorff A."/>
            <person name="Ohm R.A."/>
            <person name="Martin F."/>
            <person name="Silar P."/>
            <person name="Natvig D.O."/>
            <person name="Lalanne C."/>
            <person name="Gautier V."/>
            <person name="Ament-Velasquez S.L."/>
            <person name="Kruys A."/>
            <person name="Hutchinson M.I."/>
            <person name="Powell A.J."/>
            <person name="Barry K."/>
            <person name="Miller A.N."/>
            <person name="Grigoriev I.V."/>
            <person name="Debuchy R."/>
            <person name="Gladieux P."/>
            <person name="Hiltunen Thoren M."/>
            <person name="Johannesson H."/>
        </authorList>
    </citation>
    <scope>NUCLEOTIDE SEQUENCE</scope>
    <source>
        <strain evidence="6">PSN324</strain>
    </source>
</reference>
<reference evidence="6" key="2">
    <citation type="submission" date="2023-06" db="EMBL/GenBank/DDBJ databases">
        <authorList>
            <consortium name="Lawrence Berkeley National Laboratory"/>
            <person name="Mondo S.J."/>
            <person name="Hensen N."/>
            <person name="Bonometti L."/>
            <person name="Westerberg I."/>
            <person name="Brannstrom I.O."/>
            <person name="Guillou S."/>
            <person name="Cros-Aarteil S."/>
            <person name="Calhoun S."/>
            <person name="Haridas S."/>
            <person name="Kuo A."/>
            <person name="Pangilinan J."/>
            <person name="Riley R."/>
            <person name="Labutti K."/>
            <person name="Andreopoulos B."/>
            <person name="Lipzen A."/>
            <person name="Chen C."/>
            <person name="Yanf M."/>
            <person name="Daum C."/>
            <person name="Ng V."/>
            <person name="Clum A."/>
            <person name="Steindorff A."/>
            <person name="Ohm R."/>
            <person name="Martin F."/>
            <person name="Silar P."/>
            <person name="Natvig D."/>
            <person name="Lalanne C."/>
            <person name="Gautier V."/>
            <person name="Ament-Velasquez S.L."/>
            <person name="Kruys A."/>
            <person name="Hutchinson M.I."/>
            <person name="Powell A.J."/>
            <person name="Barry K."/>
            <person name="Miller A.N."/>
            <person name="Grigoriev I.V."/>
            <person name="Debuchy R."/>
            <person name="Gladieux P."/>
            <person name="Thoren M.H."/>
            <person name="Johannesson H."/>
        </authorList>
    </citation>
    <scope>NUCLEOTIDE SEQUENCE</scope>
    <source>
        <strain evidence="6">PSN324</strain>
    </source>
</reference>
<dbReference type="Pfam" id="PF00413">
    <property type="entry name" value="Peptidase_M10"/>
    <property type="match status" value="1"/>
</dbReference>
<keyword evidence="4" id="KW-0862">Zinc</keyword>
<dbReference type="InterPro" id="IPR024079">
    <property type="entry name" value="MetalloPept_cat_dom_sf"/>
</dbReference>
<evidence type="ECO:0000313" key="7">
    <source>
        <dbReference type="Proteomes" id="UP001321749"/>
    </source>
</evidence>
<dbReference type="AlphaFoldDB" id="A0AAV9HL51"/>
<keyword evidence="7" id="KW-1185">Reference proteome</keyword>
<dbReference type="Proteomes" id="UP001321749">
    <property type="component" value="Unassembled WGS sequence"/>
</dbReference>
<keyword evidence="2" id="KW-0479">Metal-binding</keyword>
<proteinExistence type="predicted"/>
<dbReference type="InterPro" id="IPR001818">
    <property type="entry name" value="Pept_M10_metallopeptidase"/>
</dbReference>
<evidence type="ECO:0000256" key="1">
    <source>
        <dbReference type="ARBA" id="ARBA00022670"/>
    </source>
</evidence>
<name>A0AAV9HL51_9PEZI</name>
<dbReference type="Gene3D" id="3.40.390.10">
    <property type="entry name" value="Collagenase (Catalytic Domain)"/>
    <property type="match status" value="1"/>
</dbReference>
<feature type="domain" description="Peptidase M10 metallopeptidase" evidence="5">
    <location>
        <begin position="51"/>
        <end position="188"/>
    </location>
</feature>
<comment type="caution">
    <text evidence="6">The sequence shown here is derived from an EMBL/GenBank/DDBJ whole genome shotgun (WGS) entry which is preliminary data.</text>
</comment>
<organism evidence="6 7">
    <name type="scientific">Cladorrhinum samala</name>
    <dbReference type="NCBI Taxonomy" id="585594"/>
    <lineage>
        <taxon>Eukaryota</taxon>
        <taxon>Fungi</taxon>
        <taxon>Dikarya</taxon>
        <taxon>Ascomycota</taxon>
        <taxon>Pezizomycotina</taxon>
        <taxon>Sordariomycetes</taxon>
        <taxon>Sordariomycetidae</taxon>
        <taxon>Sordariales</taxon>
        <taxon>Podosporaceae</taxon>
        <taxon>Cladorrhinum</taxon>
    </lineage>
</organism>